<evidence type="ECO:0000256" key="2">
    <source>
        <dbReference type="PIRSR" id="PIRSR015753-2"/>
    </source>
</evidence>
<accession>A0A2A5RY08</accession>
<dbReference type="SUPFAM" id="SSF52833">
    <property type="entry name" value="Thioredoxin-like"/>
    <property type="match status" value="1"/>
</dbReference>
<dbReference type="InterPro" id="IPR047047">
    <property type="entry name" value="GST_Omega-like_C"/>
</dbReference>
<proteinExistence type="predicted"/>
<keyword evidence="5" id="KW-0808">Transferase</keyword>
<dbReference type="Gene3D" id="1.20.1050.10">
    <property type="match status" value="1"/>
</dbReference>
<dbReference type="PIRSF" id="PIRSF015753">
    <property type="entry name" value="GST"/>
    <property type="match status" value="1"/>
</dbReference>
<evidence type="ECO:0000256" key="1">
    <source>
        <dbReference type="PIRSR" id="PIRSR015753-1"/>
    </source>
</evidence>
<feature type="binding site" evidence="2">
    <location>
        <begin position="114"/>
        <end position="115"/>
    </location>
    <ligand>
        <name>glutathione</name>
        <dbReference type="ChEBI" id="CHEBI:57925"/>
    </ligand>
</feature>
<feature type="binding site" evidence="2">
    <location>
        <begin position="96"/>
        <end position="99"/>
    </location>
    <ligand>
        <name>glutathione</name>
        <dbReference type="ChEBI" id="CHEBI:57925"/>
    </ligand>
</feature>
<feature type="binding site" evidence="2">
    <location>
        <position position="64"/>
    </location>
    <ligand>
        <name>glutathione</name>
        <dbReference type="ChEBI" id="CHEBI:57925"/>
    </ligand>
</feature>
<organism evidence="5 6">
    <name type="scientific">Pseudolactococcus plantarum</name>
    <dbReference type="NCBI Taxonomy" id="1365"/>
    <lineage>
        <taxon>Bacteria</taxon>
        <taxon>Bacillati</taxon>
        <taxon>Bacillota</taxon>
        <taxon>Bacilli</taxon>
        <taxon>Lactobacillales</taxon>
        <taxon>Streptococcaceae</taxon>
        <taxon>Pseudolactococcus</taxon>
    </lineage>
</organism>
<name>A0A2A5RY08_9LACT</name>
<dbReference type="EMBL" id="JXJX01000010">
    <property type="protein sequence ID" value="PCS06103.1"/>
    <property type="molecule type" value="Genomic_DNA"/>
</dbReference>
<dbReference type="InterPro" id="IPR036249">
    <property type="entry name" value="Thioredoxin-like_sf"/>
</dbReference>
<dbReference type="PANTHER" id="PTHR32419:SF6">
    <property type="entry name" value="GLUTATHIONE S-TRANSFERASE OMEGA-LIKE 1-RELATED"/>
    <property type="match status" value="1"/>
</dbReference>
<dbReference type="SUPFAM" id="SSF47616">
    <property type="entry name" value="GST C-terminal domain-like"/>
    <property type="match status" value="1"/>
</dbReference>
<dbReference type="GO" id="GO:0004364">
    <property type="term" value="F:glutathione transferase activity"/>
    <property type="evidence" value="ECO:0007669"/>
    <property type="project" value="InterPro"/>
</dbReference>
<evidence type="ECO:0000256" key="3">
    <source>
        <dbReference type="PIRSR" id="PIRSR015753-3"/>
    </source>
</evidence>
<dbReference type="Gene3D" id="3.40.30.10">
    <property type="entry name" value="Glutaredoxin"/>
    <property type="match status" value="1"/>
</dbReference>
<dbReference type="PANTHER" id="PTHR32419">
    <property type="entry name" value="GLUTATHIONYL-HYDROQUINONE REDUCTASE"/>
    <property type="match status" value="1"/>
</dbReference>
<dbReference type="Pfam" id="PF13410">
    <property type="entry name" value="GST_C_2"/>
    <property type="match status" value="1"/>
</dbReference>
<dbReference type="GO" id="GO:0005737">
    <property type="term" value="C:cytoplasm"/>
    <property type="evidence" value="ECO:0007669"/>
    <property type="project" value="TreeGrafter"/>
</dbReference>
<dbReference type="CDD" id="cd03190">
    <property type="entry name" value="GST_C_Omega_like"/>
    <property type="match status" value="1"/>
</dbReference>
<dbReference type="STRING" id="1348632.GCA_001591745_01382"/>
<reference evidence="5 6" key="1">
    <citation type="submission" date="2014-12" db="EMBL/GenBank/DDBJ databases">
        <title>Draft genome sequences of 10 type strains of Lactococcus.</title>
        <authorList>
            <person name="Sun Z."/>
            <person name="Zhong Z."/>
            <person name="Liu W."/>
            <person name="Zhang W."/>
            <person name="Zhang H."/>
        </authorList>
    </citation>
    <scope>NUCLEOTIDE SEQUENCE [LARGE SCALE GENOMIC DNA]</scope>
    <source>
        <strain evidence="5 6">DSM 20686</strain>
    </source>
</reference>
<dbReference type="PROSITE" id="PS50405">
    <property type="entry name" value="GST_CTER"/>
    <property type="match status" value="1"/>
</dbReference>
<comment type="caution">
    <text evidence="5">The sequence shown here is derived from an EMBL/GenBank/DDBJ whole genome shotgun (WGS) entry which is preliminary data.</text>
</comment>
<protein>
    <submittedName>
        <fullName evidence="5">Glutathione S-transferase</fullName>
    </submittedName>
</protein>
<sequence>MTKAELFKGVLGSEEFPVEAGRYRFIWTEVCPWSHRFAIVRHLMGLTEVISEGKLNPVITEKGWEFSLDEGNHDPILGTRYMMESYLKTDPNYPGRATVPVIIDLTTQKIVNNESHDLMRQLALNFKEVAKADAPELYPEHLRQDIDALNAVVLDEVIGAINRMGAADTQEVYETNYHTLFNRLDELDARVADQDYLFGDQLTEADIRLFVCLVRFDIAYYSLNLANRNRLIDFKNLWPYAKRLYQIPAFRETTNFEAIRKGFWLNHRKDNAKPIIPLGPDTSIWLAD</sequence>
<dbReference type="InterPro" id="IPR010987">
    <property type="entry name" value="Glutathione-S-Trfase_C-like"/>
</dbReference>
<dbReference type="OrthoDB" id="9769158at2"/>
<evidence type="ECO:0000313" key="5">
    <source>
        <dbReference type="EMBL" id="PCS06103.1"/>
    </source>
</evidence>
<feature type="domain" description="GST C-terminal" evidence="4">
    <location>
        <begin position="125"/>
        <end position="263"/>
    </location>
</feature>
<evidence type="ECO:0000313" key="6">
    <source>
        <dbReference type="Proteomes" id="UP000242246"/>
    </source>
</evidence>
<dbReference type="AlphaFoldDB" id="A0A2A5RY08"/>
<feature type="active site" description="Nucleophile" evidence="1">
    <location>
        <position position="31"/>
    </location>
</feature>
<evidence type="ECO:0000259" key="4">
    <source>
        <dbReference type="PROSITE" id="PS50405"/>
    </source>
</evidence>
<dbReference type="InterPro" id="IPR016639">
    <property type="entry name" value="GST_Omega/GSH"/>
</dbReference>
<dbReference type="InterPro" id="IPR036282">
    <property type="entry name" value="Glutathione-S-Trfase_C_sf"/>
</dbReference>
<dbReference type="Proteomes" id="UP000242246">
    <property type="component" value="Unassembled WGS sequence"/>
</dbReference>
<feature type="site" description="Lowers pKa of active site Cys" evidence="3">
    <location>
        <position position="220"/>
    </location>
</feature>
<dbReference type="RefSeq" id="WP_068163558.1">
    <property type="nucleotide sequence ID" value="NZ_JXJX01000010.1"/>
</dbReference>
<keyword evidence="6" id="KW-1185">Reference proteome</keyword>
<gene>
    <name evidence="5" type="ORF">RU87_GL000299</name>
</gene>